<accession>A0ACD5WKU2</accession>
<dbReference type="Proteomes" id="UP001732700">
    <property type="component" value="Chromosome 4C"/>
</dbReference>
<evidence type="ECO:0000313" key="1">
    <source>
        <dbReference type="EnsemblPlants" id="AVESA.00010b.r2.4CG1251370.1.CDS.1"/>
    </source>
</evidence>
<name>A0ACD5WKU2_AVESA</name>
<reference evidence="1" key="2">
    <citation type="submission" date="2025-09" db="UniProtKB">
        <authorList>
            <consortium name="EnsemblPlants"/>
        </authorList>
    </citation>
    <scope>IDENTIFICATION</scope>
</reference>
<evidence type="ECO:0000313" key="2">
    <source>
        <dbReference type="Proteomes" id="UP001732700"/>
    </source>
</evidence>
<protein>
    <submittedName>
        <fullName evidence="1">Uncharacterized protein</fullName>
    </submittedName>
</protein>
<sequence length="975" mass="106449">MGCKSDLAGRMLKEDDSDGMSVAAAEYEEGGEEEEEEPFEREFYDDDDDDNVDEPQTQGVDPCEDYPLPEEEEEEASGDEPCDAAAPSGGEDASDEEPFNSQVCDEEEDSDEQDSRQAEPFADPLRNARSTFRKQLHEVEPCNDLVAHEEEFVSKRFSAVDAVRKEQDKQEAPKRALRNGGSNEHKVVPVSDGMEVKPFKKRLSVRFATDVSCYTYNSDSFGAAKLEKRKAQFDDQDNHLCKRQEQILSLPQDGRKLNEVDDANLYVGSLPASMSSHKLLELFLPFGRVVRYKVADDCFTGVSQGYGFVKYADPDCAASAIKRMNGRLVDGKTLEVRTAGVPPSVHNPSMHSVSDACSLPSKEMDTSGLYICNLPLSMDELKLLEYFLPFGKVTGIKLPRDQITGSSKGYGFVKYSDSCHAAQAITHLNGVLVEGRKMEVRVAGSHPTLSNSAVGSHTNTRTIKEIDMANLYVCNIAASIDTNKLVELFSPFGKVTHARVASNQGTSSGNGYGFVRFADPQCATDAIALMNGALIEGETLMNGALIEGETLTVRVAGLSSSASSSVVQGSPPENNKPRLYVTNLPLSVNVDKLVNLFMPFGQISKVVMNVEYSLVYYADVASAITAANNMDGYLIDGKRLAVKRSDSCLTNAAAEHALSESAGKLMVEINMANLFVGRIPPTVTADQVVELFRPFGQVVQARLFQHRGYAMVRYDNSLSAAAAIEHMDGYQIGGSTLVVRVAGLPNPGDAGAATDALTLQTRGQIDMTNLYVCHLPPYVTSEKLMEIFLPCGQVTQSKVCIDRYTGVSKGFGFVRFADTYGAAVALTHMNGYPLEGHILEVRIAGVHPSAMYSYMTYLYSQLTVPDPSTMAVGVPTSYWPYYCAESAYSTSAENQWQGTTPATTDASSQTSSRQEGLPESMSISSVTEKDCSFVSSHITNRSQPVFSKLGWSSWLRAPHHLFSDTISRLGWSTWL</sequence>
<proteinExistence type="predicted"/>
<reference evidence="1" key="1">
    <citation type="submission" date="2021-05" db="EMBL/GenBank/DDBJ databases">
        <authorList>
            <person name="Scholz U."/>
            <person name="Mascher M."/>
            <person name="Fiebig A."/>
        </authorList>
    </citation>
    <scope>NUCLEOTIDE SEQUENCE [LARGE SCALE GENOMIC DNA]</scope>
</reference>
<dbReference type="EnsemblPlants" id="AVESA.00010b.r2.4CG1251370.1">
    <property type="protein sequence ID" value="AVESA.00010b.r2.4CG1251370.1.CDS.1"/>
    <property type="gene ID" value="AVESA.00010b.r2.4CG1251370"/>
</dbReference>
<organism evidence="1 2">
    <name type="scientific">Avena sativa</name>
    <name type="common">Oat</name>
    <dbReference type="NCBI Taxonomy" id="4498"/>
    <lineage>
        <taxon>Eukaryota</taxon>
        <taxon>Viridiplantae</taxon>
        <taxon>Streptophyta</taxon>
        <taxon>Embryophyta</taxon>
        <taxon>Tracheophyta</taxon>
        <taxon>Spermatophyta</taxon>
        <taxon>Magnoliopsida</taxon>
        <taxon>Liliopsida</taxon>
        <taxon>Poales</taxon>
        <taxon>Poaceae</taxon>
        <taxon>BOP clade</taxon>
        <taxon>Pooideae</taxon>
        <taxon>Poodae</taxon>
        <taxon>Poeae</taxon>
        <taxon>Poeae Chloroplast Group 1 (Aveneae type)</taxon>
        <taxon>Aveninae</taxon>
        <taxon>Avena</taxon>
    </lineage>
</organism>
<keyword evidence="2" id="KW-1185">Reference proteome</keyword>